<sequence length="541" mass="59996">MPISCPTKPHARLCACRGITVWLMLVIFAGCSTQVRTPFEVSETETALPAAQEGPLADLELAFQKRIVQNTAPVGLASVSSTDISGFYLLDRSEEALRWRLALVDSATETIDLQYYLYHSDNTGMLLTSRLVAAADRGVRIRIIIDDMGTLASGKRQREIRDTLGKLMGAHPNISFRLFNSAANRKSVGWGIEFATNFAQLNHRMHNKSLIADNRAVILGGRNIGDEYMGLGEDLNFRDIDVLGVGPVSRQTSAVFDLFWNSGWAIPVSEAKRNQARAEYPALRKALATNLEQSTQLEAFSLAPKDWDLALRQLETSLHLGSSEVITDQPTTNGISTDLLTALFELLPQTDNELLITNAYFIPDYPGIAMLEDLNERGVDVTVHTNSLASQDVVAVNSHYKVWRGPLLDAGVKLYEARHDAAIKPTIVDTAPVSAAVMGLHSKSMVIDRRLSVIGSANFDPRSALINSEMFAVIDSEGLANQLAKVIERDVTPANSWRVERNQEGTIYWSNGNEIRTKQPSLSVWQRFQDMFFKLFPKRLY</sequence>
<gene>
    <name evidence="2" type="ORF">EYC82_16140</name>
</gene>
<protein>
    <submittedName>
        <fullName evidence="2">Phospholipase D family protein</fullName>
    </submittedName>
</protein>
<evidence type="ECO:0000313" key="3">
    <source>
        <dbReference type="Proteomes" id="UP001143304"/>
    </source>
</evidence>
<dbReference type="Proteomes" id="UP001143304">
    <property type="component" value="Unassembled WGS sequence"/>
</dbReference>
<organism evidence="2 3">
    <name type="scientific">Candidatus Marimicrobium litorale</name>
    <dbReference type="NCBI Taxonomy" id="2518991"/>
    <lineage>
        <taxon>Bacteria</taxon>
        <taxon>Pseudomonadati</taxon>
        <taxon>Pseudomonadota</taxon>
        <taxon>Gammaproteobacteria</taxon>
        <taxon>Cellvibrionales</taxon>
        <taxon>Halieaceae</taxon>
        <taxon>Marimicrobium</taxon>
    </lineage>
</organism>
<proteinExistence type="predicted"/>
<feature type="domain" description="PLD phosphodiesterase" evidence="1">
    <location>
        <begin position="201"/>
        <end position="228"/>
    </location>
</feature>
<dbReference type="EMBL" id="SHNO01000001">
    <property type="protein sequence ID" value="MCX2978886.1"/>
    <property type="molecule type" value="Genomic_DNA"/>
</dbReference>
<reference evidence="2" key="1">
    <citation type="submission" date="2019-02" db="EMBL/GenBank/DDBJ databases">
        <authorList>
            <person name="Li S.-H."/>
        </authorList>
    </citation>
    <scope>NUCLEOTIDE SEQUENCE</scope>
    <source>
        <strain evidence="2">IMCC11814</strain>
    </source>
</reference>
<evidence type="ECO:0000313" key="2">
    <source>
        <dbReference type="EMBL" id="MCX2978886.1"/>
    </source>
</evidence>
<keyword evidence="3" id="KW-1185">Reference proteome</keyword>
<dbReference type="SUPFAM" id="SSF56024">
    <property type="entry name" value="Phospholipase D/nuclease"/>
    <property type="match status" value="2"/>
</dbReference>
<dbReference type="Gene3D" id="3.30.870.10">
    <property type="entry name" value="Endonuclease Chain A"/>
    <property type="match status" value="2"/>
</dbReference>
<dbReference type="InterPro" id="IPR025202">
    <property type="entry name" value="PLD-like_dom"/>
</dbReference>
<evidence type="ECO:0000259" key="1">
    <source>
        <dbReference type="PROSITE" id="PS50035"/>
    </source>
</evidence>
<accession>A0ABT3TAN5</accession>
<dbReference type="CDD" id="cd09111">
    <property type="entry name" value="PLDc_ymdC_like_1"/>
    <property type="match status" value="1"/>
</dbReference>
<comment type="caution">
    <text evidence="2">The sequence shown here is derived from an EMBL/GenBank/DDBJ whole genome shotgun (WGS) entry which is preliminary data.</text>
</comment>
<feature type="domain" description="PLD phosphodiesterase" evidence="1">
    <location>
        <begin position="436"/>
        <end position="463"/>
    </location>
</feature>
<dbReference type="InterPro" id="IPR001736">
    <property type="entry name" value="PLipase_D/transphosphatidylase"/>
</dbReference>
<dbReference type="PANTHER" id="PTHR21248">
    <property type="entry name" value="CARDIOLIPIN SYNTHASE"/>
    <property type="match status" value="1"/>
</dbReference>
<dbReference type="PANTHER" id="PTHR21248:SF12">
    <property type="entry name" value="CARDIOLIPIN SYNTHASE C"/>
    <property type="match status" value="1"/>
</dbReference>
<name>A0ABT3TAN5_9GAMM</name>
<dbReference type="SMART" id="SM00155">
    <property type="entry name" value="PLDc"/>
    <property type="match status" value="2"/>
</dbReference>
<dbReference type="CDD" id="cd09113">
    <property type="entry name" value="PLDc_ymdC_like_2"/>
    <property type="match status" value="1"/>
</dbReference>
<dbReference type="PROSITE" id="PS50035">
    <property type="entry name" value="PLD"/>
    <property type="match status" value="2"/>
</dbReference>
<dbReference type="Pfam" id="PF13091">
    <property type="entry name" value="PLDc_2"/>
    <property type="match status" value="2"/>
</dbReference>